<sequence length="84" mass="8729">MSRKMSNSPCTPGCVRVDDHLGACLLSREEQMCTVCKGEGEVGGYFEKDACYCCTEGGCGPGSGCGCWHQGENCGHCGGTGLEP</sequence>
<organism evidence="2">
    <name type="scientific">marine sediment metagenome</name>
    <dbReference type="NCBI Taxonomy" id="412755"/>
    <lineage>
        <taxon>unclassified sequences</taxon>
        <taxon>metagenomes</taxon>
        <taxon>ecological metagenomes</taxon>
    </lineage>
</organism>
<gene>
    <name evidence="2" type="ORF">LCGC14_2518040</name>
    <name evidence="1" type="ORF">LCGC14_3152200</name>
</gene>
<reference evidence="2" key="1">
    <citation type="journal article" date="2015" name="Nature">
        <title>Complex archaea that bridge the gap between prokaryotes and eukaryotes.</title>
        <authorList>
            <person name="Spang A."/>
            <person name="Saw J.H."/>
            <person name="Jorgensen S.L."/>
            <person name="Zaremba-Niedzwiedzka K."/>
            <person name="Martijn J."/>
            <person name="Lind A.E."/>
            <person name="van Eijk R."/>
            <person name="Schleper C."/>
            <person name="Guy L."/>
            <person name="Ettema T.J."/>
        </authorList>
    </citation>
    <scope>NUCLEOTIDE SEQUENCE</scope>
</reference>
<comment type="caution">
    <text evidence="2">The sequence shown here is derived from an EMBL/GenBank/DDBJ whole genome shotgun (WGS) entry which is preliminary data.</text>
</comment>
<proteinExistence type="predicted"/>
<evidence type="ECO:0000313" key="1">
    <source>
        <dbReference type="EMBL" id="KKK47733.1"/>
    </source>
</evidence>
<evidence type="ECO:0000313" key="2">
    <source>
        <dbReference type="EMBL" id="KKL14204.1"/>
    </source>
</evidence>
<accession>A0A0F9AX96</accession>
<dbReference type="EMBL" id="LAZR01069423">
    <property type="protein sequence ID" value="KKK47733.1"/>
    <property type="molecule type" value="Genomic_DNA"/>
</dbReference>
<name>A0A0F9AX96_9ZZZZ</name>
<dbReference type="EMBL" id="LAZR01040552">
    <property type="protein sequence ID" value="KKL14204.1"/>
    <property type="molecule type" value="Genomic_DNA"/>
</dbReference>
<protein>
    <submittedName>
        <fullName evidence="2">Uncharacterized protein</fullName>
    </submittedName>
</protein>
<dbReference type="AlphaFoldDB" id="A0A0F9AX96"/>